<accession>A0A545AVR6</accession>
<dbReference type="RefSeq" id="WP_142704275.1">
    <property type="nucleotide sequence ID" value="NZ_VIRS01000005.1"/>
</dbReference>
<reference evidence="1 2" key="1">
    <citation type="submission" date="2019-07" db="EMBL/GenBank/DDBJ databases">
        <title>Cryptosporangium phraense sp. nov., isolated from plant litter.</title>
        <authorList>
            <person name="Suriyachadkun C."/>
        </authorList>
    </citation>
    <scope>NUCLEOTIDE SEQUENCE [LARGE SCALE GENOMIC DNA]</scope>
    <source>
        <strain evidence="1 2">A-T 5661</strain>
    </source>
</reference>
<sequence>MHVGKLLYHLDRRPRSISRARPLATAPAAAAATVTAAMTTAGRVAGPLEDEYLARARAAGHDPATIDAFADTIRGKPDDWLREHLTILDLGRTGPVTFRGQPLKQFDETTCGTTSVQVARILADPVYALSLTADDDPAAFGQRLIAEQQRLHRSTNRLWPQWLGTSPWGAGRGLAREAGYRATIAWVDDTDPESVRGAARAVREADRPVPLLVGNLYPAHYLLVVARLDDRLRVYNPAPGRLSDIPADRLDLGNATAFRHLHGVLLPTP</sequence>
<name>A0A545AVR6_9ACTN</name>
<protein>
    <submittedName>
        <fullName evidence="1">Uncharacterized protein</fullName>
    </submittedName>
</protein>
<evidence type="ECO:0000313" key="2">
    <source>
        <dbReference type="Proteomes" id="UP000317982"/>
    </source>
</evidence>
<dbReference type="EMBL" id="VIRS01000005">
    <property type="protein sequence ID" value="TQS45410.1"/>
    <property type="molecule type" value="Genomic_DNA"/>
</dbReference>
<gene>
    <name evidence="1" type="ORF">FL583_10030</name>
</gene>
<dbReference type="AlphaFoldDB" id="A0A545AVR6"/>
<dbReference type="Proteomes" id="UP000317982">
    <property type="component" value="Unassembled WGS sequence"/>
</dbReference>
<dbReference type="OrthoDB" id="4512149at2"/>
<evidence type="ECO:0000313" key="1">
    <source>
        <dbReference type="EMBL" id="TQS45410.1"/>
    </source>
</evidence>
<comment type="caution">
    <text evidence="1">The sequence shown here is derived from an EMBL/GenBank/DDBJ whole genome shotgun (WGS) entry which is preliminary data.</text>
</comment>
<keyword evidence="2" id="KW-1185">Reference proteome</keyword>
<proteinExistence type="predicted"/>
<dbReference type="InParanoid" id="A0A545AVR6"/>
<organism evidence="1 2">
    <name type="scientific">Cryptosporangium phraense</name>
    <dbReference type="NCBI Taxonomy" id="2593070"/>
    <lineage>
        <taxon>Bacteria</taxon>
        <taxon>Bacillati</taxon>
        <taxon>Actinomycetota</taxon>
        <taxon>Actinomycetes</taxon>
        <taxon>Cryptosporangiales</taxon>
        <taxon>Cryptosporangiaceae</taxon>
        <taxon>Cryptosporangium</taxon>
    </lineage>
</organism>